<dbReference type="AlphaFoldDB" id="A0AAE8SY31"/>
<name>A0AAE8SY31_9PEZI</name>
<keyword evidence="2" id="KW-0732">Signal</keyword>
<accession>A0AAE8SY31</accession>
<protein>
    <submittedName>
        <fullName evidence="3">Uncharacterized protein</fullName>
    </submittedName>
</protein>
<feature type="compositionally biased region" description="Low complexity" evidence="1">
    <location>
        <begin position="73"/>
        <end position="90"/>
    </location>
</feature>
<sequence length="307" mass="32354">MHFSVGKAVTVALMGFGNVLLITNAAPAGIVRARDPNVPDNSVPHYSDDIAALVVARSPKSGKGDSVPQSGWSDSSPESSDSETSTADSPNTAGFGMDGSNFGTTPADGPNPAGFGIPPPRDGSNTGSGSGSGNPPVAEGTVDLIGRGYDIHRTTAIDRSTNIEIRGDGGRPVVDMSVNAKGDSYTIKGAWNKYDETPNKPRLFEMVYSIWVNDMKREPGDLDTVRLLSVSEVTTRPVMDKAKEKKGGSTDITVTRSSEDDVDKEIFDELAETAWGKHVKKVLNLGGTGKEIESFRVQGSNLAVKVA</sequence>
<gene>
    <name evidence="3" type="ORF">DNG_07307</name>
</gene>
<evidence type="ECO:0000256" key="1">
    <source>
        <dbReference type="SAM" id="MobiDB-lite"/>
    </source>
</evidence>
<evidence type="ECO:0000256" key="2">
    <source>
        <dbReference type="SAM" id="SignalP"/>
    </source>
</evidence>
<feature type="signal peptide" evidence="2">
    <location>
        <begin position="1"/>
        <end position="33"/>
    </location>
</feature>
<evidence type="ECO:0000313" key="4">
    <source>
        <dbReference type="Proteomes" id="UP001187682"/>
    </source>
</evidence>
<keyword evidence="4" id="KW-1185">Reference proteome</keyword>
<dbReference type="EMBL" id="ONZQ02000010">
    <property type="protein sequence ID" value="SPO04622.1"/>
    <property type="molecule type" value="Genomic_DNA"/>
</dbReference>
<evidence type="ECO:0000313" key="3">
    <source>
        <dbReference type="EMBL" id="SPO04622.1"/>
    </source>
</evidence>
<proteinExistence type="predicted"/>
<feature type="region of interest" description="Disordered" evidence="1">
    <location>
        <begin position="58"/>
        <end position="142"/>
    </location>
</feature>
<comment type="caution">
    <text evidence="3">The sequence shown here is derived from an EMBL/GenBank/DDBJ whole genome shotgun (WGS) entry which is preliminary data.</text>
</comment>
<organism evidence="3 4">
    <name type="scientific">Cephalotrichum gorgonifer</name>
    <dbReference type="NCBI Taxonomy" id="2041049"/>
    <lineage>
        <taxon>Eukaryota</taxon>
        <taxon>Fungi</taxon>
        <taxon>Dikarya</taxon>
        <taxon>Ascomycota</taxon>
        <taxon>Pezizomycotina</taxon>
        <taxon>Sordariomycetes</taxon>
        <taxon>Hypocreomycetidae</taxon>
        <taxon>Microascales</taxon>
        <taxon>Microascaceae</taxon>
        <taxon>Cephalotrichum</taxon>
    </lineage>
</organism>
<feature type="chain" id="PRO_5042036967" evidence="2">
    <location>
        <begin position="34"/>
        <end position="307"/>
    </location>
</feature>
<dbReference type="Proteomes" id="UP001187682">
    <property type="component" value="Unassembled WGS sequence"/>
</dbReference>
<reference evidence="3" key="1">
    <citation type="submission" date="2018-03" db="EMBL/GenBank/DDBJ databases">
        <authorList>
            <person name="Guldener U."/>
        </authorList>
    </citation>
    <scope>NUCLEOTIDE SEQUENCE</scope>
</reference>